<comment type="caution">
    <text evidence="8">The sequence shown here is derived from an EMBL/GenBank/DDBJ whole genome shotgun (WGS) entry which is preliminary data.</text>
</comment>
<dbReference type="InterPro" id="IPR015424">
    <property type="entry name" value="PyrdxlP-dep_Trfase"/>
</dbReference>
<dbReference type="InterPro" id="IPR004839">
    <property type="entry name" value="Aminotransferase_I/II_large"/>
</dbReference>
<evidence type="ECO:0000256" key="4">
    <source>
        <dbReference type="ARBA" id="ARBA00022576"/>
    </source>
</evidence>
<dbReference type="SUPFAM" id="SSF53383">
    <property type="entry name" value="PLP-dependent transferases"/>
    <property type="match status" value="1"/>
</dbReference>
<dbReference type="Gene3D" id="3.40.640.10">
    <property type="entry name" value="Type I PLP-dependent aspartate aminotransferase-like (Major domain)"/>
    <property type="match status" value="1"/>
</dbReference>
<dbReference type="EMBL" id="ACLL01000023">
    <property type="protein sequence ID" value="EEW53810.1"/>
    <property type="molecule type" value="Genomic_DNA"/>
</dbReference>
<dbReference type="eggNOG" id="COG1167">
    <property type="taxonomic scope" value="Bacteria"/>
</dbReference>
<protein>
    <submittedName>
        <fullName evidence="8">Aminotransferase, class I/II</fullName>
        <ecNumber evidence="8">2.6.1.-</ecNumber>
    </submittedName>
</protein>
<keyword evidence="4 8" id="KW-0032">Aminotransferase</keyword>
<accession>C8P6M2</accession>
<dbReference type="FunFam" id="3.40.640.10:FF:000053">
    <property type="entry name" value="Aminotransferase, class I"/>
    <property type="match status" value="1"/>
</dbReference>
<feature type="domain" description="Aminotransferase class I/classII large" evidence="7">
    <location>
        <begin position="82"/>
        <end position="417"/>
    </location>
</feature>
<evidence type="ECO:0000256" key="3">
    <source>
        <dbReference type="ARBA" id="ARBA00011738"/>
    </source>
</evidence>
<keyword evidence="5 8" id="KW-0808">Transferase</keyword>
<dbReference type="InterPro" id="IPR015421">
    <property type="entry name" value="PyrdxlP-dep_Trfase_major"/>
</dbReference>
<dbReference type="AlphaFoldDB" id="C8P6M2"/>
<dbReference type="STRING" id="525309.HMPREF0494_0966"/>
<dbReference type="Pfam" id="PF00155">
    <property type="entry name" value="Aminotran_1_2"/>
    <property type="match status" value="1"/>
</dbReference>
<comment type="similarity">
    <text evidence="2">Belongs to the class-I pyridoxal-phosphate-dependent aminotransferase family.</text>
</comment>
<dbReference type="PANTHER" id="PTHR42790">
    <property type="entry name" value="AMINOTRANSFERASE"/>
    <property type="match status" value="1"/>
</dbReference>
<evidence type="ECO:0000259" key="7">
    <source>
        <dbReference type="Pfam" id="PF00155"/>
    </source>
</evidence>
<dbReference type="Gene3D" id="3.90.1150.10">
    <property type="entry name" value="Aspartate Aminotransferase, domain 1"/>
    <property type="match status" value="1"/>
</dbReference>
<proteinExistence type="inferred from homology"/>
<evidence type="ECO:0000313" key="8">
    <source>
        <dbReference type="EMBL" id="EEW53810.1"/>
    </source>
</evidence>
<dbReference type="GO" id="GO:0030170">
    <property type="term" value="F:pyridoxal phosphate binding"/>
    <property type="evidence" value="ECO:0007669"/>
    <property type="project" value="InterPro"/>
</dbReference>
<dbReference type="Proteomes" id="UP000003675">
    <property type="component" value="Unassembled WGS sequence"/>
</dbReference>
<comment type="cofactor">
    <cofactor evidence="1">
        <name>pyridoxal 5'-phosphate</name>
        <dbReference type="ChEBI" id="CHEBI:597326"/>
    </cofactor>
</comment>
<gene>
    <name evidence="8" type="ORF">HMPREF0494_0966</name>
</gene>
<evidence type="ECO:0000256" key="2">
    <source>
        <dbReference type="ARBA" id="ARBA00007441"/>
    </source>
</evidence>
<dbReference type="HOGENOM" id="CLU_017584_0_6_9"/>
<keyword evidence="6" id="KW-0663">Pyridoxal phosphate</keyword>
<dbReference type="CDD" id="cd00609">
    <property type="entry name" value="AAT_like"/>
    <property type="match status" value="1"/>
</dbReference>
<dbReference type="GO" id="GO:1901605">
    <property type="term" value="P:alpha-amino acid metabolic process"/>
    <property type="evidence" value="ECO:0007669"/>
    <property type="project" value="TreeGrafter"/>
</dbReference>
<comment type="subunit">
    <text evidence="3">Homodimer.</text>
</comment>
<name>C8P6M2_9LACO</name>
<dbReference type="EC" id="2.6.1.-" evidence="8"/>
<sequence>MLNKSWQLVYTTCQRQFIKNKLKLADLYLRGVTTMTEFKFSKRVPADGTDAVGAILKAAADPRIISFAGGLPAPELFPVKEMQAAVDLAFEEHGQEAMQYGAAKGVTALREQILKHVKEKENVTGELENVLVTTGSEQVLDLVGKAFVNPGDTVLVEQPTYLCALDVFKSYGADFVSVATDDDGMKMDALEAALKANPTAKLVYTVPNFQNPTGRTMPADRRQQLAELAAKYDVLVLEDNPYGEIRFAGQHVPAVKSFDKDGHVLYMSTFSKTLAPGFRLGWLVADAKVVDKLTVLKQSADLHTDNLAQYAVVEFLAHNDLDAHVKEISALYGKRKALMVEGIKEYFPAGVKYTDPEGGMFLWVEVPGVKDTVELFKQCLEHNVAFVPGDPFFAGQPQPGAFRLNYSNAEEDKIKAGMKQLGEALQEAVK</sequence>
<dbReference type="PANTHER" id="PTHR42790:SF19">
    <property type="entry name" value="KYNURENINE_ALPHA-AMINOADIPATE AMINOTRANSFERASE, MITOCHONDRIAL"/>
    <property type="match status" value="1"/>
</dbReference>
<reference evidence="8 9" key="1">
    <citation type="submission" date="2009-09" db="EMBL/GenBank/DDBJ databases">
        <authorList>
            <person name="Qin X."/>
            <person name="Bachman B."/>
            <person name="Battles P."/>
            <person name="Bell A."/>
            <person name="Bess C."/>
            <person name="Bickham C."/>
            <person name="Chaboub L."/>
            <person name="Chen D."/>
            <person name="Coyle M."/>
            <person name="Deiros D.R."/>
            <person name="Dinh H."/>
            <person name="Forbes L."/>
            <person name="Fowler G."/>
            <person name="Francisco L."/>
            <person name="Fu Q."/>
            <person name="Gubbala S."/>
            <person name="Hale W."/>
            <person name="Han Y."/>
            <person name="Hemphill L."/>
            <person name="Highlander S.K."/>
            <person name="Hirani K."/>
            <person name="Hogues M."/>
            <person name="Jackson L."/>
            <person name="Jakkamsetti A."/>
            <person name="Javaid M."/>
            <person name="Jiang H."/>
            <person name="Korchina V."/>
            <person name="Kovar C."/>
            <person name="Lara F."/>
            <person name="Lee S."/>
            <person name="Mata R."/>
            <person name="Mathew T."/>
            <person name="Moen C."/>
            <person name="Morales K."/>
            <person name="Munidasa M."/>
            <person name="Nazareth L."/>
            <person name="Ngo R."/>
            <person name="Nguyen L."/>
            <person name="Okwuonu G."/>
            <person name="Ongeri F."/>
            <person name="Patil S."/>
            <person name="Petrosino J."/>
            <person name="Pham C."/>
            <person name="Pham P."/>
            <person name="Pu L.-L."/>
            <person name="Puazo M."/>
            <person name="Raj R."/>
            <person name="Reid J."/>
            <person name="Rouhana J."/>
            <person name="Saada N."/>
            <person name="Shang Y."/>
            <person name="Simmons D."/>
            <person name="Thornton R."/>
            <person name="Warren J."/>
            <person name="Weissenberger G."/>
            <person name="Zhang J."/>
            <person name="Zhang L."/>
            <person name="Zhou C."/>
            <person name="Zhu D."/>
            <person name="Muzny D."/>
            <person name="Worley K."/>
            <person name="Gibbs R."/>
        </authorList>
    </citation>
    <scope>NUCLEOTIDE SEQUENCE [LARGE SCALE GENOMIC DNA]</scope>
    <source>
        <strain evidence="8 9">DSM 16041</strain>
    </source>
</reference>
<evidence type="ECO:0000313" key="9">
    <source>
        <dbReference type="Proteomes" id="UP000003675"/>
    </source>
</evidence>
<evidence type="ECO:0000256" key="1">
    <source>
        <dbReference type="ARBA" id="ARBA00001933"/>
    </source>
</evidence>
<organism evidence="8 9">
    <name type="scientific">Limosilactobacillus antri DSM 16041</name>
    <dbReference type="NCBI Taxonomy" id="525309"/>
    <lineage>
        <taxon>Bacteria</taxon>
        <taxon>Bacillati</taxon>
        <taxon>Bacillota</taxon>
        <taxon>Bacilli</taxon>
        <taxon>Lactobacillales</taxon>
        <taxon>Lactobacillaceae</taxon>
        <taxon>Limosilactobacillus</taxon>
    </lineage>
</organism>
<evidence type="ECO:0000256" key="5">
    <source>
        <dbReference type="ARBA" id="ARBA00022679"/>
    </source>
</evidence>
<dbReference type="InterPro" id="IPR015422">
    <property type="entry name" value="PyrdxlP-dep_Trfase_small"/>
</dbReference>
<evidence type="ECO:0000256" key="6">
    <source>
        <dbReference type="ARBA" id="ARBA00022898"/>
    </source>
</evidence>
<dbReference type="InterPro" id="IPR050859">
    <property type="entry name" value="Class-I_PLP-dep_aminotransf"/>
</dbReference>
<dbReference type="GO" id="GO:0008483">
    <property type="term" value="F:transaminase activity"/>
    <property type="evidence" value="ECO:0007669"/>
    <property type="project" value="UniProtKB-KW"/>
</dbReference>